<evidence type="ECO:0000313" key="1">
    <source>
        <dbReference type="EMBL" id="GAG33386.1"/>
    </source>
</evidence>
<dbReference type="Pfam" id="PF13561">
    <property type="entry name" value="adh_short_C2"/>
    <property type="match status" value="1"/>
</dbReference>
<proteinExistence type="predicted"/>
<organism evidence="1">
    <name type="scientific">marine sediment metagenome</name>
    <dbReference type="NCBI Taxonomy" id="412755"/>
    <lineage>
        <taxon>unclassified sequences</taxon>
        <taxon>metagenomes</taxon>
        <taxon>ecological metagenomes</taxon>
    </lineage>
</organism>
<dbReference type="AlphaFoldDB" id="X0Y947"/>
<dbReference type="Gene3D" id="3.40.50.720">
    <property type="entry name" value="NAD(P)-binding Rossmann-like Domain"/>
    <property type="match status" value="1"/>
</dbReference>
<feature type="non-terminal residue" evidence="1">
    <location>
        <position position="1"/>
    </location>
</feature>
<sequence length="53" mass="5987">WAAQEDLLLRYLPMKRYGHPKEIGSLVVYLASDTTDFFTGQLLYVDGAAMAHL</sequence>
<comment type="caution">
    <text evidence="1">The sequence shown here is derived from an EMBL/GenBank/DDBJ whole genome shotgun (WGS) entry which is preliminary data.</text>
</comment>
<dbReference type="InterPro" id="IPR002347">
    <property type="entry name" value="SDR_fam"/>
</dbReference>
<name>X0Y947_9ZZZZ</name>
<gene>
    <name evidence="1" type="ORF">S01H1_72220</name>
</gene>
<accession>X0Y947</accession>
<dbReference type="SUPFAM" id="SSF51735">
    <property type="entry name" value="NAD(P)-binding Rossmann-fold domains"/>
    <property type="match status" value="1"/>
</dbReference>
<dbReference type="EMBL" id="BARS01048144">
    <property type="protein sequence ID" value="GAG33386.1"/>
    <property type="molecule type" value="Genomic_DNA"/>
</dbReference>
<protein>
    <recommendedName>
        <fullName evidence="2">Short-chain dehydrogenase/reductase SDR</fullName>
    </recommendedName>
</protein>
<dbReference type="InterPro" id="IPR036291">
    <property type="entry name" value="NAD(P)-bd_dom_sf"/>
</dbReference>
<reference evidence="1" key="1">
    <citation type="journal article" date="2014" name="Front. Microbiol.">
        <title>High frequency of phylogenetically diverse reductive dehalogenase-homologous genes in deep subseafloor sedimentary metagenomes.</title>
        <authorList>
            <person name="Kawai M."/>
            <person name="Futagami T."/>
            <person name="Toyoda A."/>
            <person name="Takaki Y."/>
            <person name="Nishi S."/>
            <person name="Hori S."/>
            <person name="Arai W."/>
            <person name="Tsubouchi T."/>
            <person name="Morono Y."/>
            <person name="Uchiyama I."/>
            <person name="Ito T."/>
            <person name="Fujiyama A."/>
            <person name="Inagaki F."/>
            <person name="Takami H."/>
        </authorList>
    </citation>
    <scope>NUCLEOTIDE SEQUENCE</scope>
    <source>
        <strain evidence="1">Expedition CK06-06</strain>
    </source>
</reference>
<evidence type="ECO:0008006" key="2">
    <source>
        <dbReference type="Google" id="ProtNLM"/>
    </source>
</evidence>